<reference evidence="3" key="1">
    <citation type="journal article" date="2017" name="Nat. Commun.">
        <title>The North American bullfrog draft genome provides insight into hormonal regulation of long noncoding RNA.</title>
        <authorList>
            <person name="Hammond S.A."/>
            <person name="Warren R.L."/>
            <person name="Vandervalk B.P."/>
            <person name="Kucuk E."/>
            <person name="Khan H."/>
            <person name="Gibb E.A."/>
            <person name="Pandoh P."/>
            <person name="Kirk H."/>
            <person name="Zhao Y."/>
            <person name="Jones M."/>
            <person name="Mungall A.J."/>
            <person name="Coope R."/>
            <person name="Pleasance S."/>
            <person name="Moore R.A."/>
            <person name="Holt R.A."/>
            <person name="Round J.M."/>
            <person name="Ohora S."/>
            <person name="Walle B.V."/>
            <person name="Veldhoen N."/>
            <person name="Helbing C.C."/>
            <person name="Birol I."/>
        </authorList>
    </citation>
    <scope>NUCLEOTIDE SEQUENCE [LARGE SCALE GENOMIC DNA]</scope>
</reference>
<dbReference type="PROSITE" id="PS51029">
    <property type="entry name" value="MADF"/>
    <property type="match status" value="1"/>
</dbReference>
<name>A0A2G9RBJ4_AQUCT</name>
<sequence>MDVGTICGWKTEDRFQSKERCNEDKMVDKFTAPDFLPEFIEKYRELPCLWQVKLRDYSNKIKRKAAMEKLLELVKLVYPTEDINYLKAKIGCLRSTYNRERKKVQDSQRTRAAADDVYIPRLWYYNSLRFLSDQTEPRPYIC</sequence>
<dbReference type="InterPro" id="IPR006578">
    <property type="entry name" value="MADF-dom"/>
</dbReference>
<dbReference type="AlphaFoldDB" id="A0A2G9RBJ4"/>
<evidence type="ECO:0000313" key="2">
    <source>
        <dbReference type="EMBL" id="PIO25278.1"/>
    </source>
</evidence>
<proteinExistence type="predicted"/>
<gene>
    <name evidence="2" type="ORF">AB205_0039780</name>
</gene>
<accession>A0A2G9RBJ4</accession>
<dbReference type="SMART" id="SM00595">
    <property type="entry name" value="MADF"/>
    <property type="match status" value="1"/>
</dbReference>
<dbReference type="Pfam" id="PF10545">
    <property type="entry name" value="MADF_DNA_bdg"/>
    <property type="match status" value="1"/>
</dbReference>
<organism evidence="2 3">
    <name type="scientific">Aquarana catesbeiana</name>
    <name type="common">American bullfrog</name>
    <name type="synonym">Rana catesbeiana</name>
    <dbReference type="NCBI Taxonomy" id="8400"/>
    <lineage>
        <taxon>Eukaryota</taxon>
        <taxon>Metazoa</taxon>
        <taxon>Chordata</taxon>
        <taxon>Craniata</taxon>
        <taxon>Vertebrata</taxon>
        <taxon>Euteleostomi</taxon>
        <taxon>Amphibia</taxon>
        <taxon>Batrachia</taxon>
        <taxon>Anura</taxon>
        <taxon>Neobatrachia</taxon>
        <taxon>Ranoidea</taxon>
        <taxon>Ranidae</taxon>
        <taxon>Aquarana</taxon>
    </lineage>
</organism>
<evidence type="ECO:0000313" key="3">
    <source>
        <dbReference type="Proteomes" id="UP000228934"/>
    </source>
</evidence>
<feature type="domain" description="MADF" evidence="1">
    <location>
        <begin position="38"/>
        <end position="136"/>
    </location>
</feature>
<protein>
    <recommendedName>
        <fullName evidence="1">MADF domain-containing protein</fullName>
    </recommendedName>
</protein>
<dbReference type="Proteomes" id="UP000228934">
    <property type="component" value="Unassembled WGS sequence"/>
</dbReference>
<dbReference type="PANTHER" id="PTHR21505:SF8">
    <property type="entry name" value="DPT-YFP REPRESSOR BY OVEREXPRESSION, ISOFORM D-RELATED"/>
    <property type="match status" value="1"/>
</dbReference>
<dbReference type="PANTHER" id="PTHR21505">
    <property type="entry name" value="MADF DOMAIN-CONTAINING PROTEIN-RELATED"/>
    <property type="match status" value="1"/>
</dbReference>
<dbReference type="OrthoDB" id="6629425at2759"/>
<dbReference type="EMBL" id="KV946624">
    <property type="protein sequence ID" value="PIO25278.1"/>
    <property type="molecule type" value="Genomic_DNA"/>
</dbReference>
<keyword evidence="3" id="KW-1185">Reference proteome</keyword>
<evidence type="ECO:0000259" key="1">
    <source>
        <dbReference type="PROSITE" id="PS51029"/>
    </source>
</evidence>